<comment type="caution">
    <text evidence="1">The sequence shown here is derived from an EMBL/GenBank/DDBJ whole genome shotgun (WGS) entry which is preliminary data.</text>
</comment>
<dbReference type="SUPFAM" id="SSF89064">
    <property type="entry name" value="Replisome organizer (g39p helicase loader/inhibitor protein)"/>
    <property type="match status" value="1"/>
</dbReference>
<evidence type="ECO:0000313" key="2">
    <source>
        <dbReference type="Proteomes" id="UP000637074"/>
    </source>
</evidence>
<reference evidence="1 2" key="1">
    <citation type="journal article" date="2022" name="Int. J. Syst. Evol. Microbiol.">
        <title>Neobacillus kokaensis sp. nov., isolated from soil.</title>
        <authorList>
            <person name="Yuki K."/>
            <person name="Matsubara H."/>
            <person name="Yamaguchi S."/>
        </authorList>
    </citation>
    <scope>NUCLEOTIDE SEQUENCE [LARGE SCALE GENOMIC DNA]</scope>
    <source>
        <strain evidence="1 2">LOB 377</strain>
    </source>
</reference>
<dbReference type="EMBL" id="BNDS01000019">
    <property type="protein sequence ID" value="GHI00221.1"/>
    <property type="molecule type" value="Genomic_DNA"/>
</dbReference>
<dbReference type="InterPro" id="IPR036173">
    <property type="entry name" value="G39-like_N_sf"/>
</dbReference>
<dbReference type="Proteomes" id="UP000637074">
    <property type="component" value="Unassembled WGS sequence"/>
</dbReference>
<keyword evidence="2" id="KW-1185">Reference proteome</keyword>
<evidence type="ECO:0008006" key="3">
    <source>
        <dbReference type="Google" id="ProtNLM"/>
    </source>
</evidence>
<dbReference type="Gene3D" id="1.10.8.200">
    <property type="entry name" value="Replisome organizer (g39p helicase loader/inhibitor protein)"/>
    <property type="match status" value="1"/>
</dbReference>
<evidence type="ECO:0000313" key="1">
    <source>
        <dbReference type="EMBL" id="GHI00221.1"/>
    </source>
</evidence>
<name>A0ABQ3N5M4_9BACI</name>
<gene>
    <name evidence="1" type="ORF">AM1BK_37630</name>
</gene>
<organism evidence="1 2">
    <name type="scientific">Neobacillus kokaensis</name>
    <dbReference type="NCBI Taxonomy" id="2759023"/>
    <lineage>
        <taxon>Bacteria</taxon>
        <taxon>Bacillati</taxon>
        <taxon>Bacillota</taxon>
        <taxon>Bacilli</taxon>
        <taxon>Bacillales</taxon>
        <taxon>Bacillaceae</taxon>
        <taxon>Neobacillus</taxon>
    </lineage>
</organism>
<protein>
    <recommendedName>
        <fullName evidence="3">Replicative helicase inhibitor G39P N-terminal domain-containing protein</fullName>
    </recommendedName>
</protein>
<dbReference type="RefSeq" id="WP_191275470.1">
    <property type="nucleotide sequence ID" value="NZ_BNDS01000019.1"/>
</dbReference>
<sequence length="112" mass="13566">MTKKEVFQLLVLIESVYPHCTTKDETIQYWFKICSEMDYEKVMAKLKKHIRISRFPPTISDIAVFTSEENDCPEKLQTWIKEGRERIKRERRKANLRPIPDWLREYSTRKSN</sequence>
<proteinExistence type="predicted"/>
<accession>A0ABQ3N5M4</accession>